<dbReference type="Proteomes" id="UP000551878">
    <property type="component" value="Unassembled WGS sequence"/>
</dbReference>
<sequence length="758" mass="87928">MEAHEHPDFEQEKERLAYTKAYIQAVLEQAEKNRSDFQGNIKEALVELDHLDSSLSWVNILANASMLEMTQRNLRQLSYVQDRPYFSRIDFTPDGSEKEKLYIGKTSLYRKDNQQPIIVDWRSPIANLYYEGQIGRVSYEANGETYTGDLSEKRQYVIDKGELQEIRDIDITARDEMLQESLTTNADHRLKDIVSTIQEEQNRIIRADMDRPLIVQGVAGSGKTTIALHRVAFFIYTLAESFKPEQMMIIAPNRLFLDYISDVLPELGVDEVQQTTFPDFVQQTIGAKLRFANRDEKLTQLLAQQNQVSSQWTEWVASYKGSLTFMQVLDRYLQDVIDEMVPKGDLTLERFTIYSEQDIKHWFFDEYTYLPPYRRIEKMKNVLKKQAKRKADEKIAQVSDVYDEKIEKVIYGIRDETQRRQKVTTLSNKKDEHIERLKNEAKKMLTTYFKQVKKHKVLDIYYDLMTDIEKLKTYGAVNDEEAKALAMSVQEKKAKTSVQLEDAAPLLYIHHRLYGVEEEKAPKYLVIDEAQDYNSFEFAVLKGICNSEKWTILGDLTQGIHSYRGTKTWQQLMDDVFPNAEYATLTQSYRTTVEIMTEANNMLERSEAEGYLLAQPVVRHDERPSYEIANTNQDFAVKVRDILALQGDTYQSFAIIGKTDQECDKIAKRLKEDDIEIPVLSDQDEEFNEQCVIVPSYLAKGLEFDVVVIATVDESYSENELDTKLLYVAMTRALHRLFFISFGDMSGMLGQLFKQTGQ</sequence>
<proteinExistence type="predicted"/>
<dbReference type="PROSITE" id="PS51198">
    <property type="entry name" value="UVRD_HELICASE_ATP_BIND"/>
    <property type="match status" value="1"/>
</dbReference>
<keyword evidence="3 5" id="KW-0347">Helicase</keyword>
<accession>A0A840QPQ8</accession>
<evidence type="ECO:0000313" key="7">
    <source>
        <dbReference type="EMBL" id="MBB5173307.1"/>
    </source>
</evidence>
<evidence type="ECO:0000256" key="3">
    <source>
        <dbReference type="ARBA" id="ARBA00022806"/>
    </source>
</evidence>
<gene>
    <name evidence="7" type="ORF">HNQ41_001476</name>
</gene>
<evidence type="ECO:0000256" key="2">
    <source>
        <dbReference type="ARBA" id="ARBA00022801"/>
    </source>
</evidence>
<dbReference type="Gene3D" id="1.10.10.160">
    <property type="match status" value="1"/>
</dbReference>
<evidence type="ECO:0000313" key="8">
    <source>
        <dbReference type="Proteomes" id="UP000551878"/>
    </source>
</evidence>
<dbReference type="RefSeq" id="WP_184663755.1">
    <property type="nucleotide sequence ID" value="NZ_JACHHB010000005.1"/>
</dbReference>
<keyword evidence="4 5" id="KW-0067">ATP-binding</keyword>
<feature type="domain" description="UvrD-like helicase ATP-binding" evidence="6">
    <location>
        <begin position="196"/>
        <end position="592"/>
    </location>
</feature>
<dbReference type="InterPro" id="IPR027785">
    <property type="entry name" value="UvrD-like_helicase_C"/>
</dbReference>
<dbReference type="Gene3D" id="3.40.50.300">
    <property type="entry name" value="P-loop containing nucleotide triphosphate hydrolases"/>
    <property type="match status" value="3"/>
</dbReference>
<feature type="binding site" evidence="5">
    <location>
        <begin position="217"/>
        <end position="224"/>
    </location>
    <ligand>
        <name>ATP</name>
        <dbReference type="ChEBI" id="CHEBI:30616"/>
    </ligand>
</feature>
<organism evidence="7 8">
    <name type="scientific">Texcoconibacillus texcoconensis</name>
    <dbReference type="NCBI Taxonomy" id="1095777"/>
    <lineage>
        <taxon>Bacteria</taxon>
        <taxon>Bacillati</taxon>
        <taxon>Bacillota</taxon>
        <taxon>Bacilli</taxon>
        <taxon>Bacillales</taxon>
        <taxon>Bacillaceae</taxon>
        <taxon>Texcoconibacillus</taxon>
    </lineage>
</organism>
<name>A0A840QPQ8_9BACI</name>
<dbReference type="InterPro" id="IPR013986">
    <property type="entry name" value="DExx_box_DNA_helicase_dom_sf"/>
</dbReference>
<dbReference type="GO" id="GO:0003677">
    <property type="term" value="F:DNA binding"/>
    <property type="evidence" value="ECO:0007669"/>
    <property type="project" value="InterPro"/>
</dbReference>
<dbReference type="GO" id="GO:0016787">
    <property type="term" value="F:hydrolase activity"/>
    <property type="evidence" value="ECO:0007669"/>
    <property type="project" value="UniProtKB-UniRule"/>
</dbReference>
<keyword evidence="8" id="KW-1185">Reference proteome</keyword>
<evidence type="ECO:0000256" key="4">
    <source>
        <dbReference type="ARBA" id="ARBA00022840"/>
    </source>
</evidence>
<dbReference type="GO" id="GO:0000725">
    <property type="term" value="P:recombinational repair"/>
    <property type="evidence" value="ECO:0007669"/>
    <property type="project" value="TreeGrafter"/>
</dbReference>
<comment type="caution">
    <text evidence="7">The sequence shown here is derived from an EMBL/GenBank/DDBJ whole genome shotgun (WGS) entry which is preliminary data.</text>
</comment>
<dbReference type="Pfam" id="PF00580">
    <property type="entry name" value="UvrD-helicase"/>
    <property type="match status" value="1"/>
</dbReference>
<dbReference type="EMBL" id="JACHHB010000005">
    <property type="protein sequence ID" value="MBB5173307.1"/>
    <property type="molecule type" value="Genomic_DNA"/>
</dbReference>
<dbReference type="InterPro" id="IPR048228">
    <property type="entry name" value="HelD_bacillota"/>
</dbReference>
<dbReference type="GO" id="GO:0005829">
    <property type="term" value="C:cytosol"/>
    <property type="evidence" value="ECO:0007669"/>
    <property type="project" value="TreeGrafter"/>
</dbReference>
<dbReference type="InterPro" id="IPR027417">
    <property type="entry name" value="P-loop_NTPase"/>
</dbReference>
<dbReference type="EC" id="3.6.4.12" evidence="7"/>
<protein>
    <submittedName>
        <fullName evidence="7">DNA helicase-2/ATP-dependent DNA helicase PcrA</fullName>
        <ecNumber evidence="7">3.6.4.12</ecNumber>
    </submittedName>
</protein>
<evidence type="ECO:0000256" key="1">
    <source>
        <dbReference type="ARBA" id="ARBA00022741"/>
    </source>
</evidence>
<keyword evidence="2 5" id="KW-0378">Hydrolase</keyword>
<dbReference type="InterPro" id="IPR000212">
    <property type="entry name" value="DNA_helicase_UvrD/REP"/>
</dbReference>
<dbReference type="SUPFAM" id="SSF52540">
    <property type="entry name" value="P-loop containing nucleoside triphosphate hydrolases"/>
    <property type="match status" value="1"/>
</dbReference>
<keyword evidence="1 5" id="KW-0547">Nucleotide-binding</keyword>
<dbReference type="InterPro" id="IPR014016">
    <property type="entry name" value="UvrD-like_ATP-bd"/>
</dbReference>
<dbReference type="GO" id="GO:0043138">
    <property type="term" value="F:3'-5' DNA helicase activity"/>
    <property type="evidence" value="ECO:0007669"/>
    <property type="project" value="TreeGrafter"/>
</dbReference>
<dbReference type="PANTHER" id="PTHR11070:SF17">
    <property type="entry name" value="DNA HELICASE IV"/>
    <property type="match status" value="1"/>
</dbReference>
<dbReference type="Pfam" id="PF13538">
    <property type="entry name" value="UvrD_C_2"/>
    <property type="match status" value="1"/>
</dbReference>
<evidence type="ECO:0000256" key="5">
    <source>
        <dbReference type="PROSITE-ProRule" id="PRU00560"/>
    </source>
</evidence>
<dbReference type="NCBIfam" id="NF041464">
    <property type="entry name" value="HelD_BACSU"/>
    <property type="match status" value="1"/>
</dbReference>
<dbReference type="GO" id="GO:0005524">
    <property type="term" value="F:ATP binding"/>
    <property type="evidence" value="ECO:0007669"/>
    <property type="project" value="UniProtKB-UniRule"/>
</dbReference>
<reference evidence="7 8" key="1">
    <citation type="submission" date="2020-08" db="EMBL/GenBank/DDBJ databases">
        <title>Genomic Encyclopedia of Type Strains, Phase IV (KMG-IV): sequencing the most valuable type-strain genomes for metagenomic binning, comparative biology and taxonomic classification.</title>
        <authorList>
            <person name="Goeker M."/>
        </authorList>
    </citation>
    <scope>NUCLEOTIDE SEQUENCE [LARGE SCALE GENOMIC DNA]</scope>
    <source>
        <strain evidence="7 8">DSM 24696</strain>
    </source>
</reference>
<dbReference type="AlphaFoldDB" id="A0A840QPQ8"/>
<evidence type="ECO:0000259" key="6">
    <source>
        <dbReference type="PROSITE" id="PS51198"/>
    </source>
</evidence>
<dbReference type="PANTHER" id="PTHR11070">
    <property type="entry name" value="UVRD / RECB / PCRA DNA HELICASE FAMILY MEMBER"/>
    <property type="match status" value="1"/>
</dbReference>